<dbReference type="AlphaFoldDB" id="A0A084INM3"/>
<dbReference type="Pfam" id="PF24175">
    <property type="entry name" value="SU10_adaptor"/>
    <property type="match status" value="1"/>
</dbReference>
<accession>A0A084INM3</accession>
<gene>
    <name evidence="1" type="ORF">C41B8_05378</name>
</gene>
<reference evidence="1 2" key="1">
    <citation type="submission" date="2013-03" db="EMBL/GenBank/DDBJ databases">
        <title>Salinisphaera hydrothermalis C41B8 Genome Sequencing.</title>
        <authorList>
            <person name="Li C."/>
            <person name="Lai Q."/>
            <person name="Shao Z."/>
        </authorList>
    </citation>
    <scope>NUCLEOTIDE SEQUENCE [LARGE SCALE GENOMIC DNA]</scope>
    <source>
        <strain evidence="1 2">C41B8</strain>
    </source>
</reference>
<dbReference type="Proteomes" id="UP000028302">
    <property type="component" value="Unassembled WGS sequence"/>
</dbReference>
<proteinExistence type="predicted"/>
<dbReference type="InterPro" id="IPR056209">
    <property type="entry name" value="SU10_adaptor"/>
</dbReference>
<dbReference type="STRING" id="1304275.C41B8_05378"/>
<dbReference type="RefSeq" id="WP_037335169.1">
    <property type="nucleotide sequence ID" value="NZ_APNK01000005.1"/>
</dbReference>
<keyword evidence="2" id="KW-1185">Reference proteome</keyword>
<evidence type="ECO:0000313" key="1">
    <source>
        <dbReference type="EMBL" id="KEZ78307.1"/>
    </source>
</evidence>
<evidence type="ECO:0000313" key="2">
    <source>
        <dbReference type="Proteomes" id="UP000028302"/>
    </source>
</evidence>
<dbReference type="EMBL" id="APNK01000005">
    <property type="protein sequence ID" value="KEZ78307.1"/>
    <property type="molecule type" value="Genomic_DNA"/>
</dbReference>
<protein>
    <submittedName>
        <fullName evidence="1">Uncharacterized protein</fullName>
    </submittedName>
</protein>
<comment type="caution">
    <text evidence="1">The sequence shown here is derived from an EMBL/GenBank/DDBJ whole genome shotgun (WGS) entry which is preliminary data.</text>
</comment>
<organism evidence="1 2">
    <name type="scientific">Salinisphaera hydrothermalis (strain C41B8)</name>
    <dbReference type="NCBI Taxonomy" id="1304275"/>
    <lineage>
        <taxon>Bacteria</taxon>
        <taxon>Pseudomonadati</taxon>
        <taxon>Pseudomonadota</taxon>
        <taxon>Gammaproteobacteria</taxon>
        <taxon>Salinisphaerales</taxon>
        <taxon>Salinisphaeraceae</taxon>
        <taxon>Salinisphaera</taxon>
    </lineage>
</organism>
<name>A0A084INM3_SALHC</name>
<sequence>MKALRAFFMDYDSLVGDLVAWTEDDNPSFMAQLDRIIALGSEKVARDLDLEVLDEVRGHFITKGDPVIEKPRRTRVTRSFHIEQSGVFTPIESRSYDFVLGYQEGASGAPRYWCDLDADHWMVGPVPDDGYVCRTRAIAAPAIVSPSNRETWISRHVPDALFYACLMACEEFIKADDRIAVWRGTYNAEVIPAARKQLAPLLRDPEQPPQPEGR</sequence>